<dbReference type="EMBL" id="CP126446">
    <property type="protein sequence ID" value="WIF97109.1"/>
    <property type="molecule type" value="Genomic_DNA"/>
</dbReference>
<dbReference type="PROSITE" id="PS50975">
    <property type="entry name" value="ATP_GRASP"/>
    <property type="match status" value="1"/>
</dbReference>
<name>A0ABY8UX87_9BACI</name>
<accession>A0ABY8UX87</accession>
<dbReference type="Pfam" id="PF08443">
    <property type="entry name" value="RimK"/>
    <property type="match status" value="1"/>
</dbReference>
<evidence type="ECO:0000259" key="2">
    <source>
        <dbReference type="PROSITE" id="PS50975"/>
    </source>
</evidence>
<dbReference type="Gene3D" id="3.30.470.20">
    <property type="entry name" value="ATP-grasp fold, B domain"/>
    <property type="match status" value="1"/>
</dbReference>
<dbReference type="Gene3D" id="3.40.50.20">
    <property type="match status" value="1"/>
</dbReference>
<gene>
    <name evidence="3" type="ORF">QNI29_15360</name>
</gene>
<dbReference type="Proteomes" id="UP001236652">
    <property type="component" value="Chromosome"/>
</dbReference>
<dbReference type="InterPro" id="IPR013651">
    <property type="entry name" value="ATP-grasp_RimK-type"/>
</dbReference>
<proteinExistence type="predicted"/>
<evidence type="ECO:0000256" key="1">
    <source>
        <dbReference type="PROSITE-ProRule" id="PRU00409"/>
    </source>
</evidence>
<keyword evidence="4" id="KW-1185">Reference proteome</keyword>
<reference evidence="3 4" key="1">
    <citation type="submission" date="2023-05" db="EMBL/GenBank/DDBJ databases">
        <title>Comparative genomics reveals the evidence of polycyclic aromatic hydrocarbons degradation in moderately halophilic genus Pontibacillus.</title>
        <authorList>
            <person name="Yang H."/>
            <person name="Qian Z."/>
        </authorList>
    </citation>
    <scope>NUCLEOTIDE SEQUENCE [LARGE SCALE GENOMIC DNA]</scope>
    <source>
        <strain evidence="4">HN14</strain>
    </source>
</reference>
<protein>
    <recommendedName>
        <fullName evidence="2">ATP-grasp domain-containing protein</fullName>
    </recommendedName>
</protein>
<feature type="domain" description="ATP-grasp" evidence="2">
    <location>
        <begin position="102"/>
        <end position="280"/>
    </location>
</feature>
<dbReference type="RefSeq" id="WP_231417358.1">
    <property type="nucleotide sequence ID" value="NZ_CP126446.1"/>
</dbReference>
<dbReference type="PANTHER" id="PTHR21621:SF0">
    <property type="entry name" value="BETA-CITRYLGLUTAMATE SYNTHASE B-RELATED"/>
    <property type="match status" value="1"/>
</dbReference>
<dbReference type="InterPro" id="IPR011761">
    <property type="entry name" value="ATP-grasp"/>
</dbReference>
<keyword evidence="1" id="KW-0067">ATP-binding</keyword>
<sequence>MNGWLIYAGQDARRNKSFIDWMMEEATCAGLDLTFVSKEDLTIGVKNGNSVVLFQGKDVPLPSFAIIRTIDPMLTLQLEACGIETFNSSRISEICNDKAKTHQYLAPHSIPMMDTFFIKGADFPPANPPLPYPYIVKRVDSRGGRDVHWIDSIKRATELADRLKEHNLILQQPAPVLGKDLRVFVVGDEIVAAILRESNSDFKANYTLGGSARLYSLSDEEKNHIHRIMKLFSFGMVGIDFLFDEEGNLLLNEIEDVVGSRTLSAKSSINIVEKYMNHIAHVLKNSV</sequence>
<keyword evidence="1" id="KW-0547">Nucleotide-binding</keyword>
<dbReference type="SUPFAM" id="SSF56059">
    <property type="entry name" value="Glutathione synthetase ATP-binding domain-like"/>
    <property type="match status" value="1"/>
</dbReference>
<evidence type="ECO:0000313" key="3">
    <source>
        <dbReference type="EMBL" id="WIF97109.1"/>
    </source>
</evidence>
<evidence type="ECO:0000313" key="4">
    <source>
        <dbReference type="Proteomes" id="UP001236652"/>
    </source>
</evidence>
<organism evidence="3 4">
    <name type="scientific">Pontibacillus chungwhensis</name>
    <dbReference type="NCBI Taxonomy" id="265426"/>
    <lineage>
        <taxon>Bacteria</taxon>
        <taxon>Bacillati</taxon>
        <taxon>Bacillota</taxon>
        <taxon>Bacilli</taxon>
        <taxon>Bacillales</taxon>
        <taxon>Bacillaceae</taxon>
        <taxon>Pontibacillus</taxon>
    </lineage>
</organism>
<dbReference type="PANTHER" id="PTHR21621">
    <property type="entry name" value="RIBOSOMAL PROTEIN S6 MODIFICATION PROTEIN"/>
    <property type="match status" value="1"/>
</dbReference>